<evidence type="ECO:0000313" key="2">
    <source>
        <dbReference type="EMBL" id="EGT34434.1"/>
    </source>
</evidence>
<dbReference type="HOGENOM" id="CLU_2063550_0_0_1"/>
<feature type="signal peptide" evidence="1">
    <location>
        <begin position="1"/>
        <end position="21"/>
    </location>
</feature>
<evidence type="ECO:0000313" key="3">
    <source>
        <dbReference type="Proteomes" id="UP000008068"/>
    </source>
</evidence>
<name>G0NNB6_CAEBE</name>
<organism evidence="3">
    <name type="scientific">Caenorhabditis brenneri</name>
    <name type="common">Nematode worm</name>
    <dbReference type="NCBI Taxonomy" id="135651"/>
    <lineage>
        <taxon>Eukaryota</taxon>
        <taxon>Metazoa</taxon>
        <taxon>Ecdysozoa</taxon>
        <taxon>Nematoda</taxon>
        <taxon>Chromadorea</taxon>
        <taxon>Rhabditida</taxon>
        <taxon>Rhabditina</taxon>
        <taxon>Rhabditomorpha</taxon>
        <taxon>Rhabditoidea</taxon>
        <taxon>Rhabditidae</taxon>
        <taxon>Peloderinae</taxon>
        <taxon>Caenorhabditis</taxon>
    </lineage>
</organism>
<protein>
    <recommendedName>
        <fullName evidence="4">C6 domain-containing protein</fullName>
    </recommendedName>
</protein>
<dbReference type="InParanoid" id="G0NNB6"/>
<evidence type="ECO:0008006" key="4">
    <source>
        <dbReference type="Google" id="ProtNLM"/>
    </source>
</evidence>
<evidence type="ECO:0000256" key="1">
    <source>
        <dbReference type="SAM" id="SignalP"/>
    </source>
</evidence>
<proteinExistence type="predicted"/>
<dbReference type="Proteomes" id="UP000008068">
    <property type="component" value="Unassembled WGS sequence"/>
</dbReference>
<dbReference type="EMBL" id="GL379913">
    <property type="protein sequence ID" value="EGT34434.1"/>
    <property type="molecule type" value="Genomic_DNA"/>
</dbReference>
<dbReference type="AlphaFoldDB" id="G0NNB6"/>
<keyword evidence="1" id="KW-0732">Signal</keyword>
<gene>
    <name evidence="2" type="ORF">CAEBREN_01990</name>
</gene>
<accession>G0NNB6</accession>
<feature type="chain" id="PRO_5003405434" description="C6 domain-containing protein" evidence="1">
    <location>
        <begin position="22"/>
        <end position="119"/>
    </location>
</feature>
<sequence length="119" mass="13009">MRTSLFYFLLVLVFSSGTVSGKPKLCGSVESLIDPESVTNSGITPEISYHLNGRLVMAKIVCDDLTRPEGTFEIELNKVPLGDQGLNEAYAICNLTNWLVISTDGNIVKIKSIGCYARH</sequence>
<reference evidence="3" key="1">
    <citation type="submission" date="2011-07" db="EMBL/GenBank/DDBJ databases">
        <authorList>
            <consortium name="Caenorhabditis brenneri Sequencing and Analysis Consortium"/>
            <person name="Wilson R.K."/>
        </authorList>
    </citation>
    <scope>NUCLEOTIDE SEQUENCE [LARGE SCALE GENOMIC DNA]</scope>
    <source>
        <strain evidence="3">PB2801</strain>
    </source>
</reference>
<keyword evidence="3" id="KW-1185">Reference proteome</keyword>